<protein>
    <submittedName>
        <fullName evidence="2">Uncharacterized protein</fullName>
    </submittedName>
</protein>
<gene>
    <name evidence="2" type="ORF">RSE6_02257</name>
</gene>
<evidence type="ECO:0000256" key="1">
    <source>
        <dbReference type="SAM" id="MobiDB-lite"/>
    </source>
</evidence>
<evidence type="ECO:0000313" key="2">
    <source>
        <dbReference type="EMBL" id="CZT42385.1"/>
    </source>
</evidence>
<dbReference type="EMBL" id="FJVC01000090">
    <property type="protein sequence ID" value="CZT42385.1"/>
    <property type="molecule type" value="Genomic_DNA"/>
</dbReference>
<feature type="region of interest" description="Disordered" evidence="1">
    <location>
        <begin position="1"/>
        <end position="28"/>
    </location>
</feature>
<name>A0A1E1M1F7_RHYSE</name>
<dbReference type="Proteomes" id="UP000177625">
    <property type="component" value="Unassembled WGS sequence"/>
</dbReference>
<organism evidence="2 3">
    <name type="scientific">Rhynchosporium secalis</name>
    <name type="common">Barley scald fungus</name>
    <dbReference type="NCBI Taxonomy" id="38038"/>
    <lineage>
        <taxon>Eukaryota</taxon>
        <taxon>Fungi</taxon>
        <taxon>Dikarya</taxon>
        <taxon>Ascomycota</taxon>
        <taxon>Pezizomycotina</taxon>
        <taxon>Leotiomycetes</taxon>
        <taxon>Helotiales</taxon>
        <taxon>Ploettnerulaceae</taxon>
        <taxon>Rhynchosporium</taxon>
    </lineage>
</organism>
<reference evidence="3" key="1">
    <citation type="submission" date="2016-03" db="EMBL/GenBank/DDBJ databases">
        <authorList>
            <person name="Guldener U."/>
        </authorList>
    </citation>
    <scope>NUCLEOTIDE SEQUENCE [LARGE SCALE GENOMIC DNA]</scope>
</reference>
<dbReference type="AlphaFoldDB" id="A0A1E1M1F7"/>
<proteinExistence type="predicted"/>
<evidence type="ECO:0000313" key="3">
    <source>
        <dbReference type="Proteomes" id="UP000177625"/>
    </source>
</evidence>
<accession>A0A1E1M1F7</accession>
<feature type="compositionally biased region" description="Polar residues" evidence="1">
    <location>
        <begin position="1"/>
        <end position="10"/>
    </location>
</feature>
<sequence>MLNLARSSISPCKCDPAMRPSPKAPRSQRWEDMIARLQTSLGFGSGSGSRRCSEVCSQP</sequence>
<keyword evidence="3" id="KW-1185">Reference proteome</keyword>